<dbReference type="Pfam" id="PF13466">
    <property type="entry name" value="STAS_2"/>
    <property type="match status" value="1"/>
</dbReference>
<gene>
    <name evidence="2" type="ORF">AW06_000103</name>
    <name evidence="3" type="ORF">HWD57_06820</name>
</gene>
<dbReference type="Gene3D" id="3.30.750.24">
    <property type="entry name" value="STAS domain"/>
    <property type="match status" value="1"/>
</dbReference>
<evidence type="ECO:0000259" key="1">
    <source>
        <dbReference type="PROSITE" id="PS50801"/>
    </source>
</evidence>
<dbReference type="AlphaFoldDB" id="A0A080MDF0"/>
<feature type="domain" description="STAS" evidence="1">
    <location>
        <begin position="9"/>
        <end position="97"/>
    </location>
</feature>
<dbReference type="Proteomes" id="UP000021315">
    <property type="component" value="Unassembled WGS sequence"/>
</dbReference>
<evidence type="ECO:0000313" key="5">
    <source>
        <dbReference type="Proteomes" id="UP000509684"/>
    </source>
</evidence>
<protein>
    <submittedName>
        <fullName evidence="2">Putative NTP binding protein (Contains STAS domain)</fullName>
    </submittedName>
    <submittedName>
        <fullName evidence="3">STAS domain-containing protein</fullName>
    </submittedName>
</protein>
<dbReference type="EMBL" id="JDST02000003">
    <property type="protein sequence ID" value="KFB78490.1"/>
    <property type="molecule type" value="Genomic_DNA"/>
</dbReference>
<dbReference type="PROSITE" id="PS50801">
    <property type="entry name" value="STAS"/>
    <property type="match status" value="1"/>
</dbReference>
<sequence>MIEHAGNSLRVTAPMLIVNARSLLEAGRHYLRSGRLSKQVVLDLVAVSEVDSSALSIILAWLRTASEYGINLRMANPPANLISLATLYGVAELLPLT</sequence>
<dbReference type="InterPro" id="IPR036513">
    <property type="entry name" value="STAS_dom_sf"/>
</dbReference>
<dbReference type="Proteomes" id="UP000509684">
    <property type="component" value="Chromosome"/>
</dbReference>
<accession>A0A080MDF0</accession>
<dbReference type="InterPro" id="IPR058548">
    <property type="entry name" value="MlaB-like_STAS"/>
</dbReference>
<name>A0A080MDF0_9PROT</name>
<accession>A0A7D5SM77</accession>
<reference evidence="2 4" key="1">
    <citation type="submission" date="2014-02" db="EMBL/GenBank/DDBJ databases">
        <title>Expanding our view of genomic diversity in Candidatus Accumulibacter clades.</title>
        <authorList>
            <person name="Skennerton C.T."/>
            <person name="Barr J.J."/>
            <person name="Slater F.R."/>
            <person name="Bond P.L."/>
            <person name="Tyson G.W."/>
        </authorList>
    </citation>
    <scope>NUCLEOTIDE SEQUENCE [LARGE SCALE GENOMIC DNA]</scope>
    <source>
        <strain evidence="4">SK-02</strain>
    </source>
</reference>
<dbReference type="SUPFAM" id="SSF52091">
    <property type="entry name" value="SpoIIaa-like"/>
    <property type="match status" value="1"/>
</dbReference>
<dbReference type="InterPro" id="IPR002645">
    <property type="entry name" value="STAS_dom"/>
</dbReference>
<evidence type="ECO:0000313" key="3">
    <source>
        <dbReference type="EMBL" id="QLH49523.1"/>
    </source>
</evidence>
<dbReference type="EMBL" id="CP058708">
    <property type="protein sequence ID" value="QLH49523.1"/>
    <property type="molecule type" value="Genomic_DNA"/>
</dbReference>
<dbReference type="CDD" id="cd07043">
    <property type="entry name" value="STAS_anti-anti-sigma_factors"/>
    <property type="match status" value="1"/>
</dbReference>
<evidence type="ECO:0000313" key="4">
    <source>
        <dbReference type="Proteomes" id="UP000021315"/>
    </source>
</evidence>
<reference evidence="3" key="3">
    <citation type="submission" date="2020-06" db="EMBL/GenBank/DDBJ databases">
        <authorList>
            <person name="Arumugam K."/>
            <person name="Besarab I."/>
            <person name="Haryono M."/>
            <person name="Bagci C."/>
            <person name="Beier S."/>
            <person name="Buchfink B."/>
            <person name="Gorska A."/>
            <person name="Qiu G."/>
            <person name="Huson D.H."/>
            <person name="Williams R.B."/>
        </authorList>
    </citation>
    <scope>NUCLEOTIDE SEQUENCE</scope>
    <source>
        <strain evidence="3">SSA1</strain>
    </source>
</reference>
<keyword evidence="4" id="KW-1185">Reference proteome</keyword>
<proteinExistence type="predicted"/>
<dbReference type="KEGG" id="acog:HWD57_06820"/>
<reference evidence="3 5" key="2">
    <citation type="journal article" date="2019" name="Microbiome">
        <title>Annotated bacterial chromosomes from frame-shift-corrected long-read metagenomic data.</title>
        <authorList>
            <person name="Arumugam K."/>
            <person name="Bagci C."/>
            <person name="Bessarab I."/>
            <person name="Beier S."/>
            <person name="Buchfink B."/>
            <person name="Gorska A."/>
            <person name="Qiu G."/>
            <person name="Huson D.H."/>
            <person name="Williams R.B.H."/>
        </authorList>
    </citation>
    <scope>NUCLEOTIDE SEQUENCE [LARGE SCALE GENOMIC DNA]</scope>
    <source>
        <strain evidence="3">SSA1</strain>
    </source>
</reference>
<dbReference type="STRING" id="1453999.AW06_000103"/>
<organism evidence="2 4">
    <name type="scientific">Candidatus Accumulibacter cognatus</name>
    <dbReference type="NCBI Taxonomy" id="2954383"/>
    <lineage>
        <taxon>Bacteria</taxon>
        <taxon>Pseudomonadati</taxon>
        <taxon>Pseudomonadota</taxon>
        <taxon>Betaproteobacteria</taxon>
        <taxon>Candidatus Accumulibacter</taxon>
    </lineage>
</organism>
<evidence type="ECO:0000313" key="2">
    <source>
        <dbReference type="EMBL" id="KFB78490.1"/>
    </source>
</evidence>
<dbReference type="RefSeq" id="WP_034943863.1">
    <property type="nucleotide sequence ID" value="NZ_JDST02000003.1"/>
</dbReference>